<comment type="caution">
    <text evidence="1">The sequence shown here is derived from an EMBL/GenBank/DDBJ whole genome shotgun (WGS) entry which is preliminary data.</text>
</comment>
<evidence type="ECO:0008006" key="3">
    <source>
        <dbReference type="Google" id="ProtNLM"/>
    </source>
</evidence>
<protein>
    <recommendedName>
        <fullName evidence="3">Phosphoglycerate mutase</fullName>
    </recommendedName>
</protein>
<dbReference type="Proteomes" id="UP000176751">
    <property type="component" value="Unassembled WGS sequence"/>
</dbReference>
<dbReference type="AlphaFoldDB" id="A0A1F5HFG8"/>
<dbReference type="InterPro" id="IPR029033">
    <property type="entry name" value="His_PPase_superfam"/>
</dbReference>
<gene>
    <name evidence="1" type="ORF">A2196_03530</name>
</gene>
<organism evidence="1 2">
    <name type="scientific">Candidatus Curtissbacteria bacterium RIFOXYA1_FULL_41_14</name>
    <dbReference type="NCBI Taxonomy" id="1797737"/>
    <lineage>
        <taxon>Bacteria</taxon>
        <taxon>Candidatus Curtissiibacteriota</taxon>
    </lineage>
</organism>
<accession>A0A1F5HFG8</accession>
<name>A0A1F5HFG8_9BACT</name>
<proteinExistence type="predicted"/>
<dbReference type="SUPFAM" id="SSF53254">
    <property type="entry name" value="Phosphoglycerate mutase-like"/>
    <property type="match status" value="1"/>
</dbReference>
<sequence>MNNTFYFLRHGQTKRDSGVPISKWTLSDKGEEQAKKLAQEGVFDDVDIIVSSTEEKAYRTAQPIADKLGLDIVQAEEISELNRDKGGFMEPYKYEESVKACLENLDNSVDSWETAAHALNRFSAKIDELDRNYEAKKILVVGHGFTINLYFAKLLGVLDEVYKRFSTNSYADWGVVKNDAVLKDIAK</sequence>
<dbReference type="InterPro" id="IPR013078">
    <property type="entry name" value="His_Pase_superF_clade-1"/>
</dbReference>
<dbReference type="CDD" id="cd07067">
    <property type="entry name" value="HP_PGM_like"/>
    <property type="match status" value="1"/>
</dbReference>
<evidence type="ECO:0000313" key="1">
    <source>
        <dbReference type="EMBL" id="OGE02903.1"/>
    </source>
</evidence>
<dbReference type="SMART" id="SM00855">
    <property type="entry name" value="PGAM"/>
    <property type="match status" value="1"/>
</dbReference>
<dbReference type="EMBL" id="MFCA01000007">
    <property type="protein sequence ID" value="OGE02903.1"/>
    <property type="molecule type" value="Genomic_DNA"/>
</dbReference>
<evidence type="ECO:0000313" key="2">
    <source>
        <dbReference type="Proteomes" id="UP000176751"/>
    </source>
</evidence>
<reference evidence="1 2" key="1">
    <citation type="journal article" date="2016" name="Nat. Commun.">
        <title>Thousands of microbial genomes shed light on interconnected biogeochemical processes in an aquifer system.</title>
        <authorList>
            <person name="Anantharaman K."/>
            <person name="Brown C.T."/>
            <person name="Hug L.A."/>
            <person name="Sharon I."/>
            <person name="Castelle C.J."/>
            <person name="Probst A.J."/>
            <person name="Thomas B.C."/>
            <person name="Singh A."/>
            <person name="Wilkins M.J."/>
            <person name="Karaoz U."/>
            <person name="Brodie E.L."/>
            <person name="Williams K.H."/>
            <person name="Hubbard S.S."/>
            <person name="Banfield J.F."/>
        </authorList>
    </citation>
    <scope>NUCLEOTIDE SEQUENCE [LARGE SCALE GENOMIC DNA]</scope>
</reference>
<dbReference type="Pfam" id="PF00300">
    <property type="entry name" value="His_Phos_1"/>
    <property type="match status" value="1"/>
</dbReference>
<dbReference type="Gene3D" id="3.40.50.1240">
    <property type="entry name" value="Phosphoglycerate mutase-like"/>
    <property type="match status" value="1"/>
</dbReference>
<dbReference type="STRING" id="1797737.A2196_03530"/>